<dbReference type="GeneTree" id="ENSGT00390000018035"/>
<feature type="signal peptide" evidence="1">
    <location>
        <begin position="1"/>
        <end position="23"/>
    </location>
</feature>
<dbReference type="InterPro" id="IPR053358">
    <property type="entry name" value="Diff-assoc_signaling"/>
</dbReference>
<reference evidence="2" key="1">
    <citation type="journal article" date="2016" name="Nat. Commun.">
        <title>The channel catfish genome sequence provides insights into the evolution of scale formation in teleosts.</title>
        <authorList>
            <person name="Liu Z."/>
            <person name="Liu S."/>
            <person name="Yao J."/>
            <person name="Bao L."/>
            <person name="Zhang J."/>
            <person name="Li Y."/>
            <person name="Jiang C."/>
            <person name="Sun L."/>
            <person name="Wang R."/>
            <person name="Zhang Y."/>
            <person name="Zhou T."/>
            <person name="Zeng Q."/>
            <person name="Fu Q."/>
            <person name="Gao S."/>
            <person name="Li N."/>
            <person name="Koren S."/>
            <person name="Jiang Y."/>
            <person name="Zimin A."/>
            <person name="Xu P."/>
            <person name="Phillippy A.M."/>
            <person name="Geng X."/>
            <person name="Song L."/>
            <person name="Sun F."/>
            <person name="Li C."/>
            <person name="Wang X."/>
            <person name="Chen A."/>
            <person name="Jin Y."/>
            <person name="Yuan Z."/>
            <person name="Yang Y."/>
            <person name="Tan S."/>
            <person name="Peatman E."/>
            <person name="Lu J."/>
            <person name="Qin Z."/>
            <person name="Dunham R."/>
            <person name="Li Z."/>
            <person name="Sonstegard T."/>
            <person name="Feng J."/>
            <person name="Danzmann R.G."/>
            <person name="Schroeder S."/>
            <person name="Scheffler B."/>
            <person name="Duke M.V."/>
            <person name="Ballard L."/>
            <person name="Kucuktas H."/>
            <person name="Kaltenboeck L."/>
            <person name="Liu H."/>
            <person name="Armbruster J."/>
            <person name="Xie Y."/>
            <person name="Kirby M.L."/>
            <person name="Tian Y."/>
            <person name="Flanagan M.E."/>
            <person name="Mu W."/>
            <person name="Waldbieser G.C."/>
        </authorList>
    </citation>
    <scope>NUCLEOTIDE SEQUENCE [LARGE SCALE GENOMIC DNA]</scope>
    <source>
        <strain evidence="2">SDA103</strain>
    </source>
</reference>
<name>A0A2D0QEX5_ICTPU</name>
<evidence type="ECO:0000313" key="2">
    <source>
        <dbReference type="Proteomes" id="UP000221080"/>
    </source>
</evidence>
<gene>
    <name evidence="3 4" type="primary">LOC108260474</name>
</gene>
<dbReference type="RefSeq" id="XP_017316286.1">
    <property type="nucleotide sequence ID" value="XM_017460797.3"/>
</dbReference>
<evidence type="ECO:0000313" key="3">
    <source>
        <dbReference type="RefSeq" id="XP_017316286.1"/>
    </source>
</evidence>
<dbReference type="GeneID" id="108260474"/>
<dbReference type="OrthoDB" id="8913316at2759"/>
<feature type="chain" id="PRO_5013510529" evidence="1">
    <location>
        <begin position="24"/>
        <end position="343"/>
    </location>
</feature>
<protein>
    <submittedName>
        <fullName evidence="3 4">Uncharacterized protein LOC108260474</fullName>
    </submittedName>
</protein>
<accession>A0A2D0QEX5</accession>
<dbReference type="Proteomes" id="UP000221080">
    <property type="component" value="Chromosome 29"/>
</dbReference>
<dbReference type="PANTHER" id="PTHR34261">
    <property type="entry name" value="APC REGULATOR OF WNT-SIGNALING PATHWAY-RELATED"/>
    <property type="match status" value="1"/>
</dbReference>
<dbReference type="AlphaFoldDB" id="A0A2D0QEX5"/>
<dbReference type="PANTHER" id="PTHR34261:SF1">
    <property type="entry name" value="TUBULIN POLYMERIZATION-PROMOTING PROTEIN"/>
    <property type="match status" value="1"/>
</dbReference>
<dbReference type="RefSeq" id="XP_017316287.1">
    <property type="nucleotide sequence ID" value="XM_017460798.3"/>
</dbReference>
<evidence type="ECO:0000256" key="1">
    <source>
        <dbReference type="SAM" id="SignalP"/>
    </source>
</evidence>
<dbReference type="KEGG" id="ipu:108260474"/>
<sequence length="343" mass="40257">MGKMEQTLPQFLMFIILIGWTQGQKNAIKYYSSSYGITCDDTCGKHEKYYYWCYTKNGWDYCSPEENTDYTGQPCREDHPCGKYGKSYRWCYTKGDNWGYCGLLRNTSEPKTRLYKGSSLMSVCWDACLYDERKKYYWCHTDEGWDYCSPLPDVTYKNEPCRLDHYCGTHDSGYTWCFTNSGYDYCGRISDGECTYITPEINKKDTNTVISCTWKDAKNEKQIKFNLEPEFTISSEGSTWKNEIINFIARWKNTYLNPQDSSKLITSDNLRFEVQKLVNEEGEQYYNLQIVVNVHAQSGRSTKLAQVHIPEYSVPDRFVQLAFVESFWRHARISLKINESVYS</sequence>
<keyword evidence="1" id="KW-0732">Signal</keyword>
<organism evidence="2 3">
    <name type="scientific">Ictalurus punctatus</name>
    <name type="common">Channel catfish</name>
    <name type="synonym">Silurus punctatus</name>
    <dbReference type="NCBI Taxonomy" id="7998"/>
    <lineage>
        <taxon>Eukaryota</taxon>
        <taxon>Metazoa</taxon>
        <taxon>Chordata</taxon>
        <taxon>Craniata</taxon>
        <taxon>Vertebrata</taxon>
        <taxon>Euteleostomi</taxon>
        <taxon>Actinopterygii</taxon>
        <taxon>Neopterygii</taxon>
        <taxon>Teleostei</taxon>
        <taxon>Ostariophysi</taxon>
        <taxon>Siluriformes</taxon>
        <taxon>Ictaluridae</taxon>
        <taxon>Ictalurus</taxon>
    </lineage>
</organism>
<proteinExistence type="predicted"/>
<reference evidence="3 4" key="2">
    <citation type="submission" date="2025-04" db="UniProtKB">
        <authorList>
            <consortium name="RefSeq"/>
        </authorList>
    </citation>
    <scope>IDENTIFICATION</scope>
    <source>
        <tissue evidence="3 4">Blood</tissue>
    </source>
</reference>
<evidence type="ECO:0000313" key="4">
    <source>
        <dbReference type="RefSeq" id="XP_017316287.1"/>
    </source>
</evidence>
<keyword evidence="2" id="KW-1185">Reference proteome</keyword>